<organism evidence="7">
    <name type="scientific">Prasinoderma singulare</name>
    <dbReference type="NCBI Taxonomy" id="676789"/>
    <lineage>
        <taxon>Eukaryota</taxon>
        <taxon>Viridiplantae</taxon>
        <taxon>Prasinodermophyta</taxon>
        <taxon>Prasinodermophyceae</taxon>
        <taxon>Prasinodermales</taxon>
        <taxon>Prasinodermaceae</taxon>
        <taxon>Prasinoderma</taxon>
    </lineage>
</organism>
<dbReference type="EMBL" id="HBHY01012584">
    <property type="protein sequence ID" value="CAE0140889.1"/>
    <property type="molecule type" value="Transcribed_RNA"/>
</dbReference>
<evidence type="ECO:0000256" key="2">
    <source>
        <dbReference type="ARBA" id="ARBA00022692"/>
    </source>
</evidence>
<reference evidence="7" key="1">
    <citation type="submission" date="2021-01" db="EMBL/GenBank/DDBJ databases">
        <authorList>
            <person name="Corre E."/>
            <person name="Pelletier E."/>
            <person name="Niang G."/>
            <person name="Scheremetjew M."/>
            <person name="Finn R."/>
            <person name="Kale V."/>
            <person name="Holt S."/>
            <person name="Cochrane G."/>
            <person name="Meng A."/>
            <person name="Brown T."/>
            <person name="Cohen L."/>
        </authorList>
    </citation>
    <scope>NUCLEOTIDE SEQUENCE</scope>
    <source>
        <strain evidence="7">RCC927</strain>
    </source>
</reference>
<keyword evidence="4 6" id="KW-0472">Membrane</keyword>
<dbReference type="GO" id="GO:0005789">
    <property type="term" value="C:endoplasmic reticulum membrane"/>
    <property type="evidence" value="ECO:0007669"/>
    <property type="project" value="InterPro"/>
</dbReference>
<gene>
    <name evidence="7" type="ORF">PSIN1315_LOCUS8075</name>
</gene>
<evidence type="ECO:0000256" key="6">
    <source>
        <dbReference type="SAM" id="Phobius"/>
    </source>
</evidence>
<protein>
    <submittedName>
        <fullName evidence="7">Uncharacterized protein</fullName>
    </submittedName>
</protein>
<evidence type="ECO:0000313" key="7">
    <source>
        <dbReference type="EMBL" id="CAE0140889.1"/>
    </source>
</evidence>
<dbReference type="InterPro" id="IPR007203">
    <property type="entry name" value="ORMDL"/>
</dbReference>
<dbReference type="AlphaFoldDB" id="A0A7S3FDA5"/>
<dbReference type="PANTHER" id="PTHR12665">
    <property type="entry name" value="ORMDL PROTEINS"/>
    <property type="match status" value="1"/>
</dbReference>
<feature type="region of interest" description="Disordered" evidence="5">
    <location>
        <begin position="1"/>
        <end position="33"/>
    </location>
</feature>
<dbReference type="Pfam" id="PF04061">
    <property type="entry name" value="ORMDL"/>
    <property type="match status" value="1"/>
</dbReference>
<comment type="subcellular location">
    <subcellularLocation>
        <location evidence="1">Membrane</location>
        <topology evidence="1">Multi-pass membrane protein</topology>
    </subcellularLocation>
</comment>
<keyword evidence="2 6" id="KW-0812">Transmembrane</keyword>
<evidence type="ECO:0000256" key="4">
    <source>
        <dbReference type="ARBA" id="ARBA00023136"/>
    </source>
</evidence>
<proteinExistence type="predicted"/>
<name>A0A7S3FDA5_9VIRI</name>
<keyword evidence="3 6" id="KW-1133">Transmembrane helix</keyword>
<evidence type="ECO:0000256" key="5">
    <source>
        <dbReference type="SAM" id="MobiDB-lite"/>
    </source>
</evidence>
<evidence type="ECO:0000256" key="1">
    <source>
        <dbReference type="ARBA" id="ARBA00004141"/>
    </source>
</evidence>
<evidence type="ECO:0000256" key="3">
    <source>
        <dbReference type="ARBA" id="ARBA00022989"/>
    </source>
</evidence>
<accession>A0A7S3FDA5</accession>
<sequence>MAARPRKNSLTVVQREREGTPGAGDAAAKPTHRRDVSTCNTNLNVNWMDYSGAWSFYLLAVIMVWFCFFVLDGFRSGTAWTYTNMVHFLITFYLFHWKKGSPINADQGQFDDLTFWEQIDDGVHWTNTKKFLAGVPIGLCLLASNPYTGVAAEDGAVQLFNTALALLLLVAKVPEMHKVRLFGINRGIPTQ</sequence>
<feature type="transmembrane region" description="Helical" evidence="6">
    <location>
        <begin position="77"/>
        <end position="95"/>
    </location>
</feature>
<feature type="transmembrane region" description="Helical" evidence="6">
    <location>
        <begin position="54"/>
        <end position="71"/>
    </location>
</feature>